<dbReference type="Pfam" id="PF18962">
    <property type="entry name" value="Por_Secre_tail"/>
    <property type="match status" value="1"/>
</dbReference>
<dbReference type="Pfam" id="PF00082">
    <property type="entry name" value="Peptidase_S8"/>
    <property type="match status" value="1"/>
</dbReference>
<evidence type="ECO:0000256" key="3">
    <source>
        <dbReference type="ARBA" id="ARBA00022801"/>
    </source>
</evidence>
<comment type="caution">
    <text evidence="5">Lacks conserved residue(s) required for the propagation of feature annotation.</text>
</comment>
<dbReference type="PROSITE" id="PS00137">
    <property type="entry name" value="SUBTILASE_HIS"/>
    <property type="match status" value="1"/>
</dbReference>
<keyword evidence="2" id="KW-0645">Protease</keyword>
<comment type="similarity">
    <text evidence="1 5">Belongs to the peptidase S8 family.</text>
</comment>
<dbReference type="InterPro" id="IPR036852">
    <property type="entry name" value="Peptidase_S8/S53_dom_sf"/>
</dbReference>
<dbReference type="AlphaFoldDB" id="A0A523UYJ0"/>
<dbReference type="PANTHER" id="PTHR43399:SF4">
    <property type="entry name" value="CELL WALL-ASSOCIATED PROTEASE"/>
    <property type="match status" value="1"/>
</dbReference>
<reference evidence="9 10" key="1">
    <citation type="submission" date="2019-03" db="EMBL/GenBank/DDBJ databases">
        <title>Metabolic potential of uncultured bacteria and archaea associated with petroleum seepage in deep-sea sediments.</title>
        <authorList>
            <person name="Dong X."/>
            <person name="Hubert C."/>
        </authorList>
    </citation>
    <scope>NUCLEOTIDE SEQUENCE [LARGE SCALE GENOMIC DNA]</scope>
    <source>
        <strain evidence="9">E44_bin18</strain>
    </source>
</reference>
<dbReference type="PROSITE" id="PS51892">
    <property type="entry name" value="SUBTILASE"/>
    <property type="match status" value="1"/>
</dbReference>
<dbReference type="GO" id="GO:0006508">
    <property type="term" value="P:proteolysis"/>
    <property type="evidence" value="ECO:0007669"/>
    <property type="project" value="UniProtKB-KW"/>
</dbReference>
<dbReference type="Proteomes" id="UP000315525">
    <property type="component" value="Unassembled WGS sequence"/>
</dbReference>
<sequence>MLEIHAPSPSPFKYEMNMPNRRIHKKKTIEPQRPRLAARVFLVGVAFGLLCSLAALPNDSCFATAGRFTDGYDSLEKKPTYMLGLARESGPRVPWAIKESVLAPPIGWGVRKIGADSVWAAGVRGAGVVVAILDTGTRYTHVDLADHLWTNIDEIPDNGIDDDSNGYVDDYLGYDFVNGDGDPMDDNGHGTYIAGLVLGDGTAGFSTGVAPEAMLMSLKWIDSLGNGSENDIWEAVWYAVDNGADIICLAVGWADADGWRRDWWRDILTIVADSGRTIVANPGYGTGQIPRRVWMPAAVPPPWLHPDQTLRGEPAGVIAGAAIDSFDSCIGDQIGPTVWPDFPYVPGDPDLIGLLKPDLSAPGVDLISLDYRSDTAYMGPGGGSSGFASPHVAGAVALLRSAYPFSTPAEIDSLLEMTAVDLGEPGKDNFYGAGRVDVWAAYNYSVPGIEEESRRDIRGHLVEAARLECLPNPSFGSVTISYGTPNREPVKIQIYDLGGRIRREILITDRTSVQGSIQWDCTDTAGRNLPSGVYFCRLCAGDFKNTKKMMLMR</sequence>
<keyword evidence="4" id="KW-0720">Serine protease</keyword>
<proteinExistence type="inferred from homology"/>
<dbReference type="InterPro" id="IPR051048">
    <property type="entry name" value="Peptidase_S8/S53_subtilisin"/>
</dbReference>
<dbReference type="PANTHER" id="PTHR43399">
    <property type="entry name" value="SUBTILISIN-RELATED"/>
    <property type="match status" value="1"/>
</dbReference>
<evidence type="ECO:0000256" key="1">
    <source>
        <dbReference type="ARBA" id="ARBA00011073"/>
    </source>
</evidence>
<name>A0A523UYJ0_UNCT6</name>
<keyword evidence="6" id="KW-0812">Transmembrane</keyword>
<feature type="transmembrane region" description="Helical" evidence="6">
    <location>
        <begin position="36"/>
        <end position="56"/>
    </location>
</feature>
<comment type="caution">
    <text evidence="9">The sequence shown here is derived from an EMBL/GenBank/DDBJ whole genome shotgun (WGS) entry which is preliminary data.</text>
</comment>
<gene>
    <name evidence="9" type="ORF">E3J62_00985</name>
</gene>
<evidence type="ECO:0000313" key="10">
    <source>
        <dbReference type="Proteomes" id="UP000315525"/>
    </source>
</evidence>
<dbReference type="InterPro" id="IPR000209">
    <property type="entry name" value="Peptidase_S8/S53_dom"/>
</dbReference>
<dbReference type="Gene3D" id="3.40.50.200">
    <property type="entry name" value="Peptidase S8/S53 domain"/>
    <property type="match status" value="1"/>
</dbReference>
<evidence type="ECO:0000313" key="9">
    <source>
        <dbReference type="EMBL" id="TET47592.1"/>
    </source>
</evidence>
<dbReference type="PRINTS" id="PR00723">
    <property type="entry name" value="SUBTILISIN"/>
</dbReference>
<dbReference type="Gene3D" id="2.60.40.4070">
    <property type="match status" value="1"/>
</dbReference>
<keyword evidence="6" id="KW-1133">Transmembrane helix</keyword>
<keyword evidence="6" id="KW-0472">Membrane</keyword>
<dbReference type="EMBL" id="SOJN01000014">
    <property type="protein sequence ID" value="TET47592.1"/>
    <property type="molecule type" value="Genomic_DNA"/>
</dbReference>
<keyword evidence="3" id="KW-0378">Hydrolase</keyword>
<evidence type="ECO:0000256" key="6">
    <source>
        <dbReference type="SAM" id="Phobius"/>
    </source>
</evidence>
<dbReference type="InterPro" id="IPR022398">
    <property type="entry name" value="Peptidase_S8_His-AS"/>
</dbReference>
<dbReference type="SUPFAM" id="SSF52743">
    <property type="entry name" value="Subtilisin-like"/>
    <property type="match status" value="1"/>
</dbReference>
<dbReference type="InterPro" id="IPR015500">
    <property type="entry name" value="Peptidase_S8_subtilisin-rel"/>
</dbReference>
<evidence type="ECO:0000256" key="2">
    <source>
        <dbReference type="ARBA" id="ARBA00022670"/>
    </source>
</evidence>
<feature type="domain" description="Secretion system C-terminal sorting" evidence="8">
    <location>
        <begin position="471"/>
        <end position="550"/>
    </location>
</feature>
<protein>
    <submittedName>
        <fullName evidence="9">T9SS type A sorting domain-containing protein</fullName>
    </submittedName>
</protein>
<dbReference type="NCBIfam" id="TIGR04183">
    <property type="entry name" value="Por_Secre_tail"/>
    <property type="match status" value="1"/>
</dbReference>
<dbReference type="InterPro" id="IPR026444">
    <property type="entry name" value="Secre_tail"/>
</dbReference>
<feature type="domain" description="Peptidase S8/S53" evidence="7">
    <location>
        <begin position="125"/>
        <end position="434"/>
    </location>
</feature>
<evidence type="ECO:0000259" key="7">
    <source>
        <dbReference type="Pfam" id="PF00082"/>
    </source>
</evidence>
<evidence type="ECO:0000256" key="5">
    <source>
        <dbReference type="PROSITE-ProRule" id="PRU01240"/>
    </source>
</evidence>
<accession>A0A523UYJ0</accession>
<organism evidence="9 10">
    <name type="scientific">candidate division TA06 bacterium</name>
    <dbReference type="NCBI Taxonomy" id="2250710"/>
    <lineage>
        <taxon>Bacteria</taxon>
        <taxon>Bacteria division TA06</taxon>
    </lineage>
</organism>
<evidence type="ECO:0000259" key="8">
    <source>
        <dbReference type="Pfam" id="PF18962"/>
    </source>
</evidence>
<evidence type="ECO:0000256" key="4">
    <source>
        <dbReference type="ARBA" id="ARBA00022825"/>
    </source>
</evidence>
<dbReference type="GO" id="GO:0004252">
    <property type="term" value="F:serine-type endopeptidase activity"/>
    <property type="evidence" value="ECO:0007669"/>
    <property type="project" value="InterPro"/>
</dbReference>